<dbReference type="PIRSF" id="PIRSF000137">
    <property type="entry name" value="Alcohol_oxidase"/>
    <property type="match status" value="1"/>
</dbReference>
<dbReference type="SUPFAM" id="SSF51905">
    <property type="entry name" value="FAD/NAD(P)-binding domain"/>
    <property type="match status" value="1"/>
</dbReference>
<dbReference type="RefSeq" id="WP_307283235.1">
    <property type="nucleotide sequence ID" value="NZ_JAUSVX010000020.1"/>
</dbReference>
<dbReference type="PANTHER" id="PTHR11552:SF147">
    <property type="entry name" value="CHOLINE DEHYDROGENASE, MITOCHONDRIAL"/>
    <property type="match status" value="1"/>
</dbReference>
<evidence type="ECO:0000313" key="9">
    <source>
        <dbReference type="Proteomes" id="UP001242480"/>
    </source>
</evidence>
<feature type="domain" description="Glucose-methanol-choline oxidoreductase N-terminal" evidence="6">
    <location>
        <begin position="77"/>
        <end position="100"/>
    </location>
</feature>
<protein>
    <submittedName>
        <fullName evidence="8">Choline dehydrogenase-like flavoprotein</fullName>
    </submittedName>
</protein>
<keyword evidence="3 5" id="KW-0285">Flavoprotein</keyword>
<keyword evidence="9" id="KW-1185">Reference proteome</keyword>
<evidence type="ECO:0000259" key="6">
    <source>
        <dbReference type="PROSITE" id="PS00623"/>
    </source>
</evidence>
<evidence type="ECO:0000256" key="5">
    <source>
        <dbReference type="RuleBase" id="RU003968"/>
    </source>
</evidence>
<dbReference type="InterPro" id="IPR007867">
    <property type="entry name" value="GMC_OxRtase_C"/>
</dbReference>
<comment type="caution">
    <text evidence="8">The sequence shown here is derived from an EMBL/GenBank/DDBJ whole genome shotgun (WGS) entry which is preliminary data.</text>
</comment>
<dbReference type="PROSITE" id="PS00624">
    <property type="entry name" value="GMC_OXRED_2"/>
    <property type="match status" value="1"/>
</dbReference>
<evidence type="ECO:0000256" key="2">
    <source>
        <dbReference type="ARBA" id="ARBA00010790"/>
    </source>
</evidence>
<accession>A0ABU0JLL6</accession>
<name>A0ABU0JLL6_9HYPH</name>
<dbReference type="PROSITE" id="PS00623">
    <property type="entry name" value="GMC_OXRED_1"/>
    <property type="match status" value="1"/>
</dbReference>
<dbReference type="SUPFAM" id="SSF54373">
    <property type="entry name" value="FAD-linked reductases, C-terminal domain"/>
    <property type="match status" value="1"/>
</dbReference>
<dbReference type="EMBL" id="JAUSVX010000020">
    <property type="protein sequence ID" value="MDQ0474134.1"/>
    <property type="molecule type" value="Genomic_DNA"/>
</dbReference>
<comment type="cofactor">
    <cofactor evidence="1">
        <name>FAD</name>
        <dbReference type="ChEBI" id="CHEBI:57692"/>
    </cofactor>
</comment>
<evidence type="ECO:0000256" key="4">
    <source>
        <dbReference type="ARBA" id="ARBA00022827"/>
    </source>
</evidence>
<dbReference type="Pfam" id="PF05199">
    <property type="entry name" value="GMC_oxred_C"/>
    <property type="match status" value="1"/>
</dbReference>
<comment type="similarity">
    <text evidence="2 5">Belongs to the GMC oxidoreductase family.</text>
</comment>
<dbReference type="Pfam" id="PF00732">
    <property type="entry name" value="GMC_oxred_N"/>
    <property type="match status" value="1"/>
</dbReference>
<reference evidence="8 9" key="1">
    <citation type="submission" date="2023-07" db="EMBL/GenBank/DDBJ databases">
        <title>Genomic Encyclopedia of Type Strains, Phase IV (KMG-IV): sequencing the most valuable type-strain genomes for metagenomic binning, comparative biology and taxonomic classification.</title>
        <authorList>
            <person name="Goeker M."/>
        </authorList>
    </citation>
    <scope>NUCLEOTIDE SEQUENCE [LARGE SCALE GENOMIC DNA]</scope>
    <source>
        <strain evidence="8 9">DSM 19619</strain>
    </source>
</reference>
<dbReference type="InterPro" id="IPR000172">
    <property type="entry name" value="GMC_OxRdtase_N"/>
</dbReference>
<dbReference type="InterPro" id="IPR036188">
    <property type="entry name" value="FAD/NAD-bd_sf"/>
</dbReference>
<dbReference type="Gene3D" id="3.30.560.10">
    <property type="entry name" value="Glucose Oxidase, domain 3"/>
    <property type="match status" value="1"/>
</dbReference>
<feature type="domain" description="Glucose-methanol-choline oxidoreductase N-terminal" evidence="7">
    <location>
        <begin position="251"/>
        <end position="265"/>
    </location>
</feature>
<evidence type="ECO:0000313" key="8">
    <source>
        <dbReference type="EMBL" id="MDQ0474134.1"/>
    </source>
</evidence>
<organism evidence="8 9">
    <name type="scientific">Labrys wisconsinensis</name>
    <dbReference type="NCBI Taxonomy" id="425677"/>
    <lineage>
        <taxon>Bacteria</taxon>
        <taxon>Pseudomonadati</taxon>
        <taxon>Pseudomonadota</taxon>
        <taxon>Alphaproteobacteria</taxon>
        <taxon>Hyphomicrobiales</taxon>
        <taxon>Xanthobacteraceae</taxon>
        <taxon>Labrys</taxon>
    </lineage>
</organism>
<dbReference type="PANTHER" id="PTHR11552">
    <property type="entry name" value="GLUCOSE-METHANOL-CHOLINE GMC OXIDOREDUCTASE"/>
    <property type="match status" value="1"/>
</dbReference>
<dbReference type="Proteomes" id="UP001242480">
    <property type="component" value="Unassembled WGS sequence"/>
</dbReference>
<dbReference type="Gene3D" id="3.50.50.60">
    <property type="entry name" value="FAD/NAD(P)-binding domain"/>
    <property type="match status" value="1"/>
</dbReference>
<proteinExistence type="inferred from homology"/>
<keyword evidence="4 5" id="KW-0274">FAD</keyword>
<dbReference type="InterPro" id="IPR012132">
    <property type="entry name" value="GMC_OxRdtase"/>
</dbReference>
<sequence length="534" mass="57711">MYDYVIAGGGSAGCVLAARLSEGGARVLLLEAGHPDSHPFIHVPAGFTKLSGPRVNWGYRTVPQKHLDNREMWYPQGKTLGGGSSINAMIYTRGHRSDYDGWAAGGAEGWSYEDVLPYFRKAESNRRFADRYHGTDGPLAVSDPISPLPISATFIRAAQQAGIPYNPDFNGAEQAGVGYHQTTTRDGRRGSAAVSYLRPARSRPNLTVVTRAQASRILIEKGRAVGVEYRRHGASRPERATASQEVIVTAGAVGSPKLMLLSGLGPAGQLHGLGIEVVADIPGVGENLQDHLDCYVVYDCNGAHSYYGVDQPVRQAVWALQYLMFRNGPVTTNIVEAGAFATVDGQSASPDIQLHFLPAYVVDHGLMRIPGYGVCLYSNLLRPRSRGTVRLRSAEPDDHPLIDPNYLADPYDRRMAVEGLKLAREVMAAPAFRPFLDKERMPGPAVRSDAELDAYVRQWAKTDYHPVGTCKMGTDPLAVVSPTLAVHGIERLRICDSSVMPTEISANTNAPTIMIAEKGADIILAVAGTGRRAA</sequence>
<evidence type="ECO:0000259" key="7">
    <source>
        <dbReference type="PROSITE" id="PS00624"/>
    </source>
</evidence>
<dbReference type="NCBIfam" id="NF002550">
    <property type="entry name" value="PRK02106.1"/>
    <property type="match status" value="1"/>
</dbReference>
<gene>
    <name evidence="8" type="ORF">QO011_007173</name>
</gene>
<evidence type="ECO:0000256" key="1">
    <source>
        <dbReference type="ARBA" id="ARBA00001974"/>
    </source>
</evidence>
<evidence type="ECO:0000256" key="3">
    <source>
        <dbReference type="ARBA" id="ARBA00022630"/>
    </source>
</evidence>